<gene>
    <name evidence="1" type="ORF">ACFQ2J_10700</name>
</gene>
<proteinExistence type="predicted"/>
<protein>
    <submittedName>
        <fullName evidence="1">Uncharacterized protein</fullName>
    </submittedName>
</protein>
<reference evidence="2" key="1">
    <citation type="journal article" date="2019" name="Int. J. Syst. Evol. Microbiol.">
        <title>The Global Catalogue of Microorganisms (GCM) 10K type strain sequencing project: providing services to taxonomists for standard genome sequencing and annotation.</title>
        <authorList>
            <consortium name="The Broad Institute Genomics Platform"/>
            <consortium name="The Broad Institute Genome Sequencing Center for Infectious Disease"/>
            <person name="Wu L."/>
            <person name="Ma J."/>
        </authorList>
    </citation>
    <scope>NUCLEOTIDE SEQUENCE [LARGE SCALE GENOMIC DNA]</scope>
    <source>
        <strain evidence="2">CCUG 56607</strain>
    </source>
</reference>
<name>A0ABW3L0N7_9BACI</name>
<evidence type="ECO:0000313" key="1">
    <source>
        <dbReference type="EMBL" id="MFD1019642.1"/>
    </source>
</evidence>
<dbReference type="RefSeq" id="WP_386059860.1">
    <property type="nucleotide sequence ID" value="NZ_JBHTKL010000005.1"/>
</dbReference>
<comment type="caution">
    <text evidence="1">The sequence shown here is derived from an EMBL/GenBank/DDBJ whole genome shotgun (WGS) entry which is preliminary data.</text>
</comment>
<evidence type="ECO:0000313" key="2">
    <source>
        <dbReference type="Proteomes" id="UP001596990"/>
    </source>
</evidence>
<sequence length="54" mass="6186">MRNLDGYDAGTILKEDVEADLELKRRLLKAKKDIMDGKVYTTDDVLEMIDQGEI</sequence>
<dbReference type="EMBL" id="JBHTKL010000005">
    <property type="protein sequence ID" value="MFD1019642.1"/>
    <property type="molecule type" value="Genomic_DNA"/>
</dbReference>
<organism evidence="1 2">
    <name type="scientific">Thalassobacillus hwangdonensis</name>
    <dbReference type="NCBI Taxonomy" id="546108"/>
    <lineage>
        <taxon>Bacteria</taxon>
        <taxon>Bacillati</taxon>
        <taxon>Bacillota</taxon>
        <taxon>Bacilli</taxon>
        <taxon>Bacillales</taxon>
        <taxon>Bacillaceae</taxon>
        <taxon>Thalassobacillus</taxon>
    </lineage>
</organism>
<accession>A0ABW3L0N7</accession>
<dbReference type="Proteomes" id="UP001596990">
    <property type="component" value="Unassembled WGS sequence"/>
</dbReference>
<keyword evidence="2" id="KW-1185">Reference proteome</keyword>